<reference evidence="2" key="1">
    <citation type="journal article" date="2014" name="Int. J. Syst. Evol. Microbiol.">
        <title>Complete genome sequence of Corynebacterium casei LMG S-19264T (=DSM 44701T), isolated from a smear-ripened cheese.</title>
        <authorList>
            <consortium name="US DOE Joint Genome Institute (JGI-PGF)"/>
            <person name="Walter F."/>
            <person name="Albersmeier A."/>
            <person name="Kalinowski J."/>
            <person name="Ruckert C."/>
        </authorList>
    </citation>
    <scope>NUCLEOTIDE SEQUENCE</scope>
    <source>
        <strain evidence="2">VKM Ac-1447</strain>
    </source>
</reference>
<organism evidence="2 3">
    <name type="scientific">Microbacterium imperiale</name>
    <dbReference type="NCBI Taxonomy" id="33884"/>
    <lineage>
        <taxon>Bacteria</taxon>
        <taxon>Bacillati</taxon>
        <taxon>Actinomycetota</taxon>
        <taxon>Actinomycetes</taxon>
        <taxon>Micrococcales</taxon>
        <taxon>Microbacteriaceae</taxon>
        <taxon>Microbacterium</taxon>
    </lineage>
</organism>
<proteinExistence type="predicted"/>
<gene>
    <name evidence="2" type="ORF">GCM10017586_08490</name>
</gene>
<feature type="compositionally biased region" description="Polar residues" evidence="1">
    <location>
        <begin position="82"/>
        <end position="94"/>
    </location>
</feature>
<dbReference type="Proteomes" id="UP001142317">
    <property type="component" value="Unassembled WGS sequence"/>
</dbReference>
<sequence>MGHPTQFGYQADGRAVSWSLDLDAYAPLCTRHNSQKDGGGNWSLCPRGHARIAWGTDGHGHCLGCKRERDREYARRRRTSRQSAGTIAQQGTDTNTERRPS</sequence>
<keyword evidence="3" id="KW-1185">Reference proteome</keyword>
<protein>
    <submittedName>
        <fullName evidence="2">Uncharacterized protein</fullName>
    </submittedName>
</protein>
<name>A0A9W6HFZ4_9MICO</name>
<reference evidence="2" key="2">
    <citation type="submission" date="2023-01" db="EMBL/GenBank/DDBJ databases">
        <authorList>
            <person name="Sun Q."/>
            <person name="Evtushenko L."/>
        </authorList>
    </citation>
    <scope>NUCLEOTIDE SEQUENCE</scope>
    <source>
        <strain evidence="2">VKM Ac-1447</strain>
    </source>
</reference>
<evidence type="ECO:0000313" key="3">
    <source>
        <dbReference type="Proteomes" id="UP001142317"/>
    </source>
</evidence>
<dbReference type="AlphaFoldDB" id="A0A9W6HFZ4"/>
<accession>A0A9W6HFZ4</accession>
<feature type="region of interest" description="Disordered" evidence="1">
    <location>
        <begin position="69"/>
        <end position="101"/>
    </location>
</feature>
<evidence type="ECO:0000313" key="2">
    <source>
        <dbReference type="EMBL" id="GLJ79167.1"/>
    </source>
</evidence>
<dbReference type="EMBL" id="BSEO01000001">
    <property type="protein sequence ID" value="GLJ79167.1"/>
    <property type="molecule type" value="Genomic_DNA"/>
</dbReference>
<comment type="caution">
    <text evidence="2">The sequence shown here is derived from an EMBL/GenBank/DDBJ whole genome shotgun (WGS) entry which is preliminary data.</text>
</comment>
<evidence type="ECO:0000256" key="1">
    <source>
        <dbReference type="SAM" id="MobiDB-lite"/>
    </source>
</evidence>